<dbReference type="EMBL" id="CP080635">
    <property type="protein sequence ID" value="QYX74352.1"/>
    <property type="molecule type" value="Genomic_DNA"/>
</dbReference>
<keyword evidence="2" id="KW-1185">Reference proteome</keyword>
<sequence length="363" mass="40091">MLKFLLKPSLIAFLYCLFTVNGLYAVEVSKLDEADVPVSSRAVPERNKALRTALEQVILKNTGTARSLENSVIQSQLANPDGLLSQYGYVEQNGQLLLRANFEHRRVVALLRQAQLPVWGTQRPLTLFWVAMPAEGDTILLSDSSPLPERQVFTTFSDARGIPVLLPILDLDELMGINPNDVKGMFADIVATVSGRYQADFLALVAIDAVGNQARYRLNLYTKATIDSLTPPLFSFNGTAENTSQAITAMMAALGDYYFSKYAIADTGTRVGASVTFVNIEKMAQLVEIEKYLKQLSAIKNATLTRIQGNKATFSLDLFGSETDLERLLSLEPRISVVTPAMSGEFSPMQHESSKPVYQWRLP</sequence>
<reference evidence="1 2" key="1">
    <citation type="submission" date="2021-08" db="EMBL/GenBank/DDBJ databases">
        <title>Shewanella putrefaciens YZ-J, complete genome.</title>
        <authorList>
            <person name="Yi Z."/>
        </authorList>
    </citation>
    <scope>NUCLEOTIDE SEQUENCE [LARGE SCALE GENOMIC DNA]</scope>
    <source>
        <strain evidence="1 2">YZ-J</strain>
    </source>
</reference>
<evidence type="ECO:0000313" key="2">
    <source>
        <dbReference type="Proteomes" id="UP000827084"/>
    </source>
</evidence>
<dbReference type="Pfam" id="PF09839">
    <property type="entry name" value="DUF2066"/>
    <property type="match status" value="1"/>
</dbReference>
<protein>
    <submittedName>
        <fullName evidence="1">DUF2066 domain-containing protein</fullName>
    </submittedName>
</protein>
<accession>A0ABX8XFP9</accession>
<dbReference type="InterPro" id="IPR018642">
    <property type="entry name" value="DUF2066"/>
</dbReference>
<proteinExistence type="predicted"/>
<dbReference type="GeneID" id="67443224"/>
<organism evidence="1 2">
    <name type="scientific">Shewanella putrefaciens</name>
    <name type="common">Pseudomonas putrefaciens</name>
    <dbReference type="NCBI Taxonomy" id="24"/>
    <lineage>
        <taxon>Bacteria</taxon>
        <taxon>Pseudomonadati</taxon>
        <taxon>Pseudomonadota</taxon>
        <taxon>Gammaproteobacteria</taxon>
        <taxon>Alteromonadales</taxon>
        <taxon>Shewanellaceae</taxon>
        <taxon>Shewanella</taxon>
    </lineage>
</organism>
<dbReference type="RefSeq" id="WP_011919156.1">
    <property type="nucleotide sequence ID" value="NZ_BMPK01000003.1"/>
</dbReference>
<name>A0ABX8XFP9_SHEPU</name>
<dbReference type="Proteomes" id="UP000827084">
    <property type="component" value="Chromosome"/>
</dbReference>
<evidence type="ECO:0000313" key="1">
    <source>
        <dbReference type="EMBL" id="QYX74352.1"/>
    </source>
</evidence>
<gene>
    <name evidence="1" type="ORF">K3G22_08150</name>
</gene>